<evidence type="ECO:0008006" key="2">
    <source>
        <dbReference type="Google" id="ProtNLM"/>
    </source>
</evidence>
<name>A0A6J5RS69_9CAUD</name>
<protein>
    <recommendedName>
        <fullName evidence="2">DUF1376 domain-containing protein</fullName>
    </recommendedName>
</protein>
<reference evidence="1" key="1">
    <citation type="submission" date="2020-05" db="EMBL/GenBank/DDBJ databases">
        <authorList>
            <person name="Chiriac C."/>
            <person name="Salcher M."/>
            <person name="Ghai R."/>
            <person name="Kavagutti S V."/>
        </authorList>
    </citation>
    <scope>NUCLEOTIDE SEQUENCE</scope>
</reference>
<sequence length="200" mass="23166">MYHYPFHLRDYLCKTRHLTVMEDLAYRRLLDAYYTREGALPASADDCARLICLSEFKVEVCAVLGEFFELTDDGYTNSRCEDELVQYRSRLSKASASASSRWEKKKKAKKPKEEAEGFDEFWAIYPRKQGKASAEKTWQKLSPPATLRQTILSKVKARSLTHEWTKDNGQFVPLASSYLNQKRWEDEAAPDFWSSEGAQL</sequence>
<accession>A0A6J5RS69</accession>
<dbReference type="Pfam" id="PF07120">
    <property type="entry name" value="DUF1376"/>
    <property type="match status" value="1"/>
</dbReference>
<proteinExistence type="predicted"/>
<dbReference type="InterPro" id="IPR010781">
    <property type="entry name" value="DUF1376"/>
</dbReference>
<gene>
    <name evidence="1" type="ORF">UFOVP1304_11</name>
</gene>
<dbReference type="EMBL" id="LR797253">
    <property type="protein sequence ID" value="CAB4197137.1"/>
    <property type="molecule type" value="Genomic_DNA"/>
</dbReference>
<evidence type="ECO:0000313" key="1">
    <source>
        <dbReference type="EMBL" id="CAB4197137.1"/>
    </source>
</evidence>
<organism evidence="1">
    <name type="scientific">uncultured Caudovirales phage</name>
    <dbReference type="NCBI Taxonomy" id="2100421"/>
    <lineage>
        <taxon>Viruses</taxon>
        <taxon>Duplodnaviria</taxon>
        <taxon>Heunggongvirae</taxon>
        <taxon>Uroviricota</taxon>
        <taxon>Caudoviricetes</taxon>
        <taxon>Peduoviridae</taxon>
        <taxon>Maltschvirus</taxon>
        <taxon>Maltschvirus maltsch</taxon>
    </lineage>
</organism>